<gene>
    <name evidence="13" type="primary">trpB_2</name>
    <name evidence="11" type="synonym">trpB</name>
    <name evidence="13" type="ORF">GCM10025883_14820</name>
</gene>
<dbReference type="InterPro" id="IPR006653">
    <property type="entry name" value="Trp_synth_b_CS"/>
</dbReference>
<comment type="caution">
    <text evidence="13">The sequence shown here is derived from an EMBL/GenBank/DDBJ whole genome shotgun (WGS) entry which is preliminary data.</text>
</comment>
<evidence type="ECO:0000256" key="2">
    <source>
        <dbReference type="ARBA" id="ARBA00004733"/>
    </source>
</evidence>
<dbReference type="Gene3D" id="3.40.50.1100">
    <property type="match status" value="2"/>
</dbReference>
<dbReference type="Pfam" id="PF00291">
    <property type="entry name" value="PALP"/>
    <property type="match status" value="1"/>
</dbReference>
<accession>A0ABQ6IQF4</accession>
<feature type="domain" description="Tryptophan synthase beta chain-like PALP" evidence="12">
    <location>
        <begin position="57"/>
        <end position="381"/>
    </location>
</feature>
<evidence type="ECO:0000256" key="3">
    <source>
        <dbReference type="ARBA" id="ARBA00009982"/>
    </source>
</evidence>
<dbReference type="Proteomes" id="UP001157126">
    <property type="component" value="Unassembled WGS sequence"/>
</dbReference>
<comment type="similarity">
    <text evidence="3 11">Belongs to the TrpB family.</text>
</comment>
<sequence length="422" mass="44929">MTSSPGPRPGRFGGYGGRYVPEALVAALEELDEARQWAMTDPTFTAELAELHATYTGRPSILTEVPRFAEHAGGARVFLKREDLNHTGSHKINNVLGQALLTRHMGKKRVIAETGAGQHGVATATAAALMGLECVVYMGERDTERQALNVARMRLLGAEVVPVTHGSRTLKDAINEAMRDWVTNVERTHYVLGTVTGPHPFPEMVRDFHAVIGQEARAQLLERVGRLPDAVCACVGGGSNAMGIFGAFIPDEGVRLVGVEAGGEGIASGRHAARFSGGIPGVLHGAATYVLQDEDGQTLESHSVSAGLDYPSVGPEHAHLHDTGRAEYRSATDDEAMEAFRLLCRTEGIIPAIESAHALAGAMEIGKELGPDGLVLVNLSGRGDKDVDTAARWFGLVSGEDLVEAEQIRAEQPVRDAEGSGW</sequence>
<evidence type="ECO:0000256" key="5">
    <source>
        <dbReference type="ARBA" id="ARBA00022605"/>
    </source>
</evidence>
<proteinExistence type="inferred from homology"/>
<comment type="catalytic activity">
    <reaction evidence="10 11">
        <text>(1S,2R)-1-C-(indol-3-yl)glycerol 3-phosphate + L-serine = D-glyceraldehyde 3-phosphate + L-tryptophan + H2O</text>
        <dbReference type="Rhea" id="RHEA:10532"/>
        <dbReference type="ChEBI" id="CHEBI:15377"/>
        <dbReference type="ChEBI" id="CHEBI:33384"/>
        <dbReference type="ChEBI" id="CHEBI:57912"/>
        <dbReference type="ChEBI" id="CHEBI:58866"/>
        <dbReference type="ChEBI" id="CHEBI:59776"/>
        <dbReference type="EC" id="4.2.1.20"/>
    </reaction>
</comment>
<evidence type="ECO:0000256" key="9">
    <source>
        <dbReference type="ARBA" id="ARBA00023239"/>
    </source>
</evidence>
<comment type="subunit">
    <text evidence="4 11">Tetramer of two alpha and two beta chains.</text>
</comment>
<comment type="cofactor">
    <cofactor evidence="1 11">
        <name>pyridoxal 5'-phosphate</name>
        <dbReference type="ChEBI" id="CHEBI:597326"/>
    </cofactor>
</comment>
<evidence type="ECO:0000256" key="7">
    <source>
        <dbReference type="ARBA" id="ARBA00022898"/>
    </source>
</evidence>
<dbReference type="EC" id="4.2.1.20" evidence="11"/>
<evidence type="ECO:0000313" key="13">
    <source>
        <dbReference type="EMBL" id="GMA39437.1"/>
    </source>
</evidence>
<dbReference type="InterPro" id="IPR006654">
    <property type="entry name" value="Trp_synth_beta"/>
</dbReference>
<comment type="pathway">
    <text evidence="2 11">Amino-acid biosynthesis; L-tryptophan biosynthesis; L-tryptophan from chorismate: step 5/5.</text>
</comment>
<keyword evidence="9 11" id="KW-0456">Lyase</keyword>
<comment type="function">
    <text evidence="11">The beta subunit is responsible for the synthesis of L-tryptophan from indole and L-serine.</text>
</comment>
<protein>
    <recommendedName>
        <fullName evidence="11">Tryptophan synthase beta chain</fullName>
        <ecNumber evidence="11">4.2.1.20</ecNumber>
    </recommendedName>
</protein>
<reference evidence="14" key="1">
    <citation type="journal article" date="2019" name="Int. J. Syst. Evol. Microbiol.">
        <title>The Global Catalogue of Microorganisms (GCM) 10K type strain sequencing project: providing services to taxonomists for standard genome sequencing and annotation.</title>
        <authorList>
            <consortium name="The Broad Institute Genomics Platform"/>
            <consortium name="The Broad Institute Genome Sequencing Center for Infectious Disease"/>
            <person name="Wu L."/>
            <person name="Ma J."/>
        </authorList>
    </citation>
    <scope>NUCLEOTIDE SEQUENCE [LARGE SCALE GENOMIC DNA]</scope>
    <source>
        <strain evidence="14">NBRC 113072</strain>
    </source>
</reference>
<evidence type="ECO:0000256" key="1">
    <source>
        <dbReference type="ARBA" id="ARBA00001933"/>
    </source>
</evidence>
<evidence type="ECO:0000256" key="11">
    <source>
        <dbReference type="HAMAP-Rule" id="MF_00133"/>
    </source>
</evidence>
<dbReference type="HAMAP" id="MF_00133">
    <property type="entry name" value="Trp_synth_beta"/>
    <property type="match status" value="1"/>
</dbReference>
<dbReference type="PANTHER" id="PTHR48077">
    <property type="entry name" value="TRYPTOPHAN SYNTHASE-RELATED"/>
    <property type="match status" value="1"/>
</dbReference>
<keyword evidence="5 11" id="KW-0028">Amino-acid biosynthesis</keyword>
<dbReference type="NCBIfam" id="TIGR00263">
    <property type="entry name" value="trpB"/>
    <property type="match status" value="1"/>
</dbReference>
<keyword evidence="8 11" id="KW-0057">Aromatic amino acid biosynthesis</keyword>
<keyword evidence="7 11" id="KW-0663">Pyridoxal phosphate</keyword>
<dbReference type="PIRSF" id="PIRSF001413">
    <property type="entry name" value="Trp_syn_beta"/>
    <property type="match status" value="1"/>
</dbReference>
<dbReference type="RefSeq" id="WP_284303350.1">
    <property type="nucleotide sequence ID" value="NZ_BSUO01000001.1"/>
</dbReference>
<organism evidence="13 14">
    <name type="scientific">Mobilicoccus caccae</name>
    <dbReference type="NCBI Taxonomy" id="1859295"/>
    <lineage>
        <taxon>Bacteria</taxon>
        <taxon>Bacillati</taxon>
        <taxon>Actinomycetota</taxon>
        <taxon>Actinomycetes</taxon>
        <taxon>Micrococcales</taxon>
        <taxon>Dermatophilaceae</taxon>
        <taxon>Mobilicoccus</taxon>
    </lineage>
</organism>
<dbReference type="EMBL" id="BSUO01000001">
    <property type="protein sequence ID" value="GMA39437.1"/>
    <property type="molecule type" value="Genomic_DNA"/>
</dbReference>
<keyword evidence="14" id="KW-1185">Reference proteome</keyword>
<evidence type="ECO:0000256" key="6">
    <source>
        <dbReference type="ARBA" id="ARBA00022822"/>
    </source>
</evidence>
<name>A0ABQ6IQF4_9MICO</name>
<dbReference type="SUPFAM" id="SSF53686">
    <property type="entry name" value="Tryptophan synthase beta subunit-like PLP-dependent enzymes"/>
    <property type="match status" value="1"/>
</dbReference>
<evidence type="ECO:0000256" key="4">
    <source>
        <dbReference type="ARBA" id="ARBA00011270"/>
    </source>
</evidence>
<evidence type="ECO:0000256" key="8">
    <source>
        <dbReference type="ARBA" id="ARBA00023141"/>
    </source>
</evidence>
<dbReference type="PROSITE" id="PS00168">
    <property type="entry name" value="TRP_SYNTHASE_BETA"/>
    <property type="match status" value="1"/>
</dbReference>
<evidence type="ECO:0000259" key="12">
    <source>
        <dbReference type="Pfam" id="PF00291"/>
    </source>
</evidence>
<dbReference type="CDD" id="cd06446">
    <property type="entry name" value="Trp-synth_B"/>
    <property type="match status" value="1"/>
</dbReference>
<evidence type="ECO:0000313" key="14">
    <source>
        <dbReference type="Proteomes" id="UP001157126"/>
    </source>
</evidence>
<dbReference type="InterPro" id="IPR001926">
    <property type="entry name" value="TrpB-like_PALP"/>
</dbReference>
<evidence type="ECO:0000256" key="10">
    <source>
        <dbReference type="ARBA" id="ARBA00049047"/>
    </source>
</evidence>
<feature type="modified residue" description="N6-(pyridoxal phosphate)lysine" evidence="11">
    <location>
        <position position="91"/>
    </location>
</feature>
<keyword evidence="6 11" id="KW-0822">Tryptophan biosynthesis</keyword>
<dbReference type="PANTHER" id="PTHR48077:SF3">
    <property type="entry name" value="TRYPTOPHAN SYNTHASE"/>
    <property type="match status" value="1"/>
</dbReference>
<dbReference type="InterPro" id="IPR023026">
    <property type="entry name" value="Trp_synth_beta/beta-like"/>
</dbReference>
<dbReference type="InterPro" id="IPR036052">
    <property type="entry name" value="TrpB-like_PALP_sf"/>
</dbReference>